<reference evidence="2 3" key="1">
    <citation type="submission" date="2024-01" db="EMBL/GenBank/DDBJ databases">
        <title>Genome assemblies of Stephania.</title>
        <authorList>
            <person name="Yang L."/>
        </authorList>
    </citation>
    <scope>NUCLEOTIDE SEQUENCE [LARGE SCALE GENOMIC DNA]</scope>
    <source>
        <strain evidence="2">QJT</strain>
        <tissue evidence="2">Leaf</tissue>
    </source>
</reference>
<keyword evidence="3" id="KW-1185">Reference proteome</keyword>
<dbReference type="Proteomes" id="UP001417504">
    <property type="component" value="Unassembled WGS sequence"/>
</dbReference>
<accession>A0AAP0NWM1</accession>
<dbReference type="InterPro" id="IPR036726">
    <property type="entry name" value="GTP1_OBG_dom_sf"/>
</dbReference>
<protein>
    <submittedName>
        <fullName evidence="2">Uncharacterized protein</fullName>
    </submittedName>
</protein>
<proteinExistence type="predicted"/>
<feature type="region of interest" description="Disordered" evidence="1">
    <location>
        <begin position="60"/>
        <end position="80"/>
    </location>
</feature>
<name>A0AAP0NWM1_9MAGN</name>
<comment type="caution">
    <text evidence="2">The sequence shown here is derived from an EMBL/GenBank/DDBJ whole genome shotgun (WGS) entry which is preliminary data.</text>
</comment>
<evidence type="ECO:0000256" key="1">
    <source>
        <dbReference type="SAM" id="MobiDB-lite"/>
    </source>
</evidence>
<sequence length="106" mass="11740">MNGTMGSDEDLFEDEWSEEMEEEQIQYNVAELTEPGQRLVVAWGGEGGPGNVSLRKLTNKTKHGKFGQPKDAAVSPELSGDEDESSVRVLLMLNLWGCLMLVKAHF</sequence>
<evidence type="ECO:0000313" key="3">
    <source>
        <dbReference type="Proteomes" id="UP001417504"/>
    </source>
</evidence>
<dbReference type="EMBL" id="JBBNAE010000005">
    <property type="protein sequence ID" value="KAK9122692.1"/>
    <property type="molecule type" value="Genomic_DNA"/>
</dbReference>
<dbReference type="AlphaFoldDB" id="A0AAP0NWM1"/>
<evidence type="ECO:0000313" key="2">
    <source>
        <dbReference type="EMBL" id="KAK9122692.1"/>
    </source>
</evidence>
<dbReference type="SUPFAM" id="SSF82051">
    <property type="entry name" value="Obg GTP-binding protein N-terminal domain"/>
    <property type="match status" value="1"/>
</dbReference>
<gene>
    <name evidence="2" type="ORF">Sjap_012294</name>
</gene>
<organism evidence="2 3">
    <name type="scientific">Stephania japonica</name>
    <dbReference type="NCBI Taxonomy" id="461633"/>
    <lineage>
        <taxon>Eukaryota</taxon>
        <taxon>Viridiplantae</taxon>
        <taxon>Streptophyta</taxon>
        <taxon>Embryophyta</taxon>
        <taxon>Tracheophyta</taxon>
        <taxon>Spermatophyta</taxon>
        <taxon>Magnoliopsida</taxon>
        <taxon>Ranunculales</taxon>
        <taxon>Menispermaceae</taxon>
        <taxon>Menispermoideae</taxon>
        <taxon>Cissampelideae</taxon>
        <taxon>Stephania</taxon>
    </lineage>
</organism>
<dbReference type="Gene3D" id="2.70.210.12">
    <property type="entry name" value="GTP1/OBG domain"/>
    <property type="match status" value="1"/>
</dbReference>